<protein>
    <recommendedName>
        <fullName evidence="4">AP-2 complex subunit sigma</fullName>
    </recommendedName>
    <alternativeName>
        <fullName evidence="12">Adaptin small chain</fullName>
    </alternativeName>
    <alternativeName>
        <fullName evidence="13">Clathrin assembly protein 2 sigma small chain</fullName>
    </alternativeName>
    <alternativeName>
        <fullName evidence="14">Sigma2-adaptin</fullName>
    </alternativeName>
</protein>
<dbReference type="GO" id="GO:0015031">
    <property type="term" value="P:protein transport"/>
    <property type="evidence" value="ECO:0007669"/>
    <property type="project" value="UniProtKB-KW"/>
</dbReference>
<evidence type="ECO:0000256" key="14">
    <source>
        <dbReference type="ARBA" id="ARBA00032648"/>
    </source>
</evidence>
<evidence type="ECO:0000256" key="4">
    <source>
        <dbReference type="ARBA" id="ARBA00013914"/>
    </source>
</evidence>
<dbReference type="GO" id="GO:0072583">
    <property type="term" value="P:clathrin-dependent endocytosis"/>
    <property type="evidence" value="ECO:0007669"/>
    <property type="project" value="InterPro"/>
</dbReference>
<evidence type="ECO:0000256" key="7">
    <source>
        <dbReference type="ARBA" id="ARBA00022583"/>
    </source>
</evidence>
<evidence type="ECO:0000256" key="1">
    <source>
        <dbReference type="ARBA" id="ARBA00004236"/>
    </source>
</evidence>
<keyword evidence="18" id="KW-1185">Reference proteome</keyword>
<dbReference type="GO" id="GO:0030122">
    <property type="term" value="C:AP-2 adaptor complex"/>
    <property type="evidence" value="ECO:0007669"/>
    <property type="project" value="InterPro"/>
</dbReference>
<dbReference type="Pfam" id="PF01217">
    <property type="entry name" value="Clat_adaptor_s"/>
    <property type="match status" value="1"/>
</dbReference>
<evidence type="ECO:0000256" key="8">
    <source>
        <dbReference type="ARBA" id="ARBA00022927"/>
    </source>
</evidence>
<dbReference type="STRING" id="559298.A0A179UI31"/>
<evidence type="ECO:0000256" key="12">
    <source>
        <dbReference type="ARBA" id="ARBA00030104"/>
    </source>
</evidence>
<keyword evidence="5" id="KW-0813">Transport</keyword>
<evidence type="ECO:0000313" key="18">
    <source>
        <dbReference type="Proteomes" id="UP000002038"/>
    </source>
</evidence>
<dbReference type="InterPro" id="IPR011012">
    <property type="entry name" value="Longin-like_dom_sf"/>
</dbReference>
<evidence type="ECO:0000256" key="9">
    <source>
        <dbReference type="ARBA" id="ARBA00023136"/>
    </source>
</evidence>
<dbReference type="GO" id="GO:0035615">
    <property type="term" value="F:clathrin adaptor activity"/>
    <property type="evidence" value="ECO:0007669"/>
    <property type="project" value="InterPro"/>
</dbReference>
<dbReference type="AlphaFoldDB" id="A0A179UI31"/>
<keyword evidence="6" id="KW-1003">Cell membrane</keyword>
<feature type="domain" description="AP complex mu/sigma subunit" evidence="16">
    <location>
        <begin position="187"/>
        <end position="318"/>
    </location>
</feature>
<keyword evidence="10" id="KW-0168">Coated pit</keyword>
<comment type="similarity">
    <text evidence="3">Belongs to the adaptor complexes small subunit family.</text>
</comment>
<evidence type="ECO:0000313" key="17">
    <source>
        <dbReference type="EMBL" id="OAT06889.1"/>
    </source>
</evidence>
<evidence type="ECO:0000256" key="10">
    <source>
        <dbReference type="ARBA" id="ARBA00023176"/>
    </source>
</evidence>
<dbReference type="PANTHER" id="PTHR11753">
    <property type="entry name" value="ADAPTOR COMPLEXES SMALL SUBUNIT FAMILY"/>
    <property type="match status" value="1"/>
</dbReference>
<organism evidence="17 18">
    <name type="scientific">Blastomyces gilchristii (strain SLH14081)</name>
    <name type="common">Blastomyces dermatitidis</name>
    <dbReference type="NCBI Taxonomy" id="559298"/>
    <lineage>
        <taxon>Eukaryota</taxon>
        <taxon>Fungi</taxon>
        <taxon>Dikarya</taxon>
        <taxon>Ascomycota</taxon>
        <taxon>Pezizomycotina</taxon>
        <taxon>Eurotiomycetes</taxon>
        <taxon>Eurotiomycetidae</taxon>
        <taxon>Onygenales</taxon>
        <taxon>Ajellomycetaceae</taxon>
        <taxon>Blastomyces</taxon>
    </lineage>
</organism>
<keyword evidence="9" id="KW-0472">Membrane</keyword>
<reference evidence="18" key="1">
    <citation type="journal article" date="2015" name="PLoS Genet.">
        <title>The dynamic genome and transcriptome of the human fungal pathogen Blastomyces and close relative Emmonsia.</title>
        <authorList>
            <person name="Munoz J.F."/>
            <person name="Gauthier G.M."/>
            <person name="Desjardins C.A."/>
            <person name="Gallo J.E."/>
            <person name="Holder J."/>
            <person name="Sullivan T.D."/>
            <person name="Marty A.J."/>
            <person name="Carmen J.C."/>
            <person name="Chen Z."/>
            <person name="Ding L."/>
            <person name="Gujja S."/>
            <person name="Magrini V."/>
            <person name="Misas E."/>
            <person name="Mitreva M."/>
            <person name="Priest M."/>
            <person name="Saif S."/>
            <person name="Whiston E.A."/>
            <person name="Young S."/>
            <person name="Zeng Q."/>
            <person name="Goldman W.E."/>
            <person name="Mardis E.R."/>
            <person name="Taylor J.W."/>
            <person name="McEwen J.G."/>
            <person name="Clay O.K."/>
            <person name="Klein B.S."/>
            <person name="Cuomo C.A."/>
        </authorList>
    </citation>
    <scope>NUCLEOTIDE SEQUENCE [LARGE SCALE GENOMIC DNA]</scope>
    <source>
        <strain evidence="18">SLH14081</strain>
    </source>
</reference>
<dbReference type="EMBL" id="GG657451">
    <property type="protein sequence ID" value="OAT06889.1"/>
    <property type="molecule type" value="Genomic_DNA"/>
</dbReference>
<dbReference type="SUPFAM" id="SSF64356">
    <property type="entry name" value="SNARE-like"/>
    <property type="match status" value="1"/>
</dbReference>
<dbReference type="CDD" id="cd14833">
    <property type="entry name" value="AP2_sigma"/>
    <property type="match status" value="1"/>
</dbReference>
<dbReference type="OrthoDB" id="371463at2759"/>
<dbReference type="KEGG" id="bgh:BDBG_16738"/>
<keyword evidence="7" id="KW-0254">Endocytosis</keyword>
<comment type="function">
    <text evidence="11">Component of the adaptor complexes which link clathrin to receptors in coated vesicles. Clathrin-associated protein complexes are believed to interact with the cytoplasmic tails of membrane proteins, leading to their selection and concentration.</text>
</comment>
<evidence type="ECO:0000256" key="6">
    <source>
        <dbReference type="ARBA" id="ARBA00022475"/>
    </source>
</evidence>
<evidence type="ECO:0000256" key="13">
    <source>
        <dbReference type="ARBA" id="ARBA00031686"/>
    </source>
</evidence>
<comment type="subcellular location">
    <subcellularLocation>
        <location evidence="1">Cell membrane</location>
    </subcellularLocation>
    <subcellularLocation>
        <location evidence="2">Membrane</location>
        <location evidence="2">Coated pit</location>
        <topology evidence="2">Peripheral membrane protein</topology>
        <orientation evidence="2">Cytoplasmic side</orientation>
    </subcellularLocation>
</comment>
<dbReference type="Gene3D" id="3.30.450.60">
    <property type="match status" value="1"/>
</dbReference>
<evidence type="ECO:0000256" key="3">
    <source>
        <dbReference type="ARBA" id="ARBA00006972"/>
    </source>
</evidence>
<dbReference type="GeneID" id="8509986"/>
<dbReference type="InterPro" id="IPR022775">
    <property type="entry name" value="AP_mu_sigma_su"/>
</dbReference>
<accession>A0A179UI31</accession>
<dbReference type="InterPro" id="IPR027156">
    <property type="entry name" value="APS2"/>
</dbReference>
<evidence type="ECO:0000259" key="16">
    <source>
        <dbReference type="Pfam" id="PF01217"/>
    </source>
</evidence>
<dbReference type="InterPro" id="IPR016635">
    <property type="entry name" value="AP_complex_ssu"/>
</dbReference>
<dbReference type="RefSeq" id="XP_031577477.1">
    <property type="nucleotide sequence ID" value="XM_031724624.1"/>
</dbReference>
<evidence type="ECO:0000256" key="15">
    <source>
        <dbReference type="ARBA" id="ARBA00062168"/>
    </source>
</evidence>
<gene>
    <name evidence="17" type="ORF">BDBG_16738</name>
</gene>
<dbReference type="Proteomes" id="UP000002038">
    <property type="component" value="Unassembled WGS sequence"/>
</dbReference>
<evidence type="ECO:0000256" key="2">
    <source>
        <dbReference type="ARBA" id="ARBA00004277"/>
    </source>
</evidence>
<keyword evidence="8" id="KW-0653">Protein transport</keyword>
<evidence type="ECO:0000256" key="5">
    <source>
        <dbReference type="ARBA" id="ARBA00022448"/>
    </source>
</evidence>
<proteinExistence type="inferred from homology"/>
<comment type="subunit">
    <text evidence="15">Adaptor protein complex 2 (AP-2) is a heterotetramer composed of two large adaptins (alpha-type subunit APL3 and beta-type subunit APL1), a medium chain (mu-type subunit APM4) and a small adaptin (sigma-type subunit APS2).</text>
</comment>
<name>A0A179UI31_BLAGS</name>
<dbReference type="VEuPathDB" id="FungiDB:BDBG_16738"/>
<dbReference type="FunFam" id="3.30.450.60:FF:000011">
    <property type="entry name" value="AP complex subunit sigma"/>
    <property type="match status" value="1"/>
</dbReference>
<evidence type="ECO:0000256" key="11">
    <source>
        <dbReference type="ARBA" id="ARBA00025487"/>
    </source>
</evidence>
<sequence length="319" mass="36062">MVTYILYGFRWHRAPNPLAPGIRAYIALYNLLDAAAEYLQHPTTTAAVLNSFKLLDPDILTHLPNLQLIEQYDPEDLSPDAVSQPYAYVAAKTMTMGAEALSGAGLGLRVQEILQQDPGLSTAGSEVFRKLRNELAPDAEIGWFVVYNGDPERSFEDSDEDSPVDDGEDDVMGCRDSEAATADPVDSTTRLAKWYAPYNDDEKVKLKGEVHRLIAPRDQKYQSNFVEFRRSTKIVYRRYAGLFFCVCVDANDNELAYLEAIHFFVEVLDQFFGNVCELDLVFNFYKVYAILDEVFLAGEVEETSKQVVLTRLEHLDKLE</sequence>